<reference evidence="1 2" key="1">
    <citation type="submission" date="2018-12" db="EMBL/GenBank/DDBJ databases">
        <title>The whole draft genome of Aquabacterium sp. SJQ9.</title>
        <authorList>
            <person name="Sun L."/>
            <person name="Gao X."/>
            <person name="Chen W."/>
            <person name="Huang K."/>
        </authorList>
    </citation>
    <scope>NUCLEOTIDE SEQUENCE [LARGE SCALE GENOMIC DNA]</scope>
    <source>
        <strain evidence="1 2">SJQ9</strain>
    </source>
</reference>
<accession>A0A3R8S3Y3</accession>
<proteinExistence type="predicted"/>
<dbReference type="InterPro" id="IPR050238">
    <property type="entry name" value="DNA_Rep/Repair_Clamp_Loader"/>
</dbReference>
<dbReference type="Gene3D" id="3.40.50.300">
    <property type="entry name" value="P-loop containing nucleotide triphosphate hydrolases"/>
    <property type="match status" value="1"/>
</dbReference>
<name>A0A3R8S3Y3_9BURK</name>
<sequence length="354" mass="37483">MVVSLLRLLPWQDGVLREALGRLTSSAVLVHGQPGSGQLELALAVAKAWLCESPASVAASGAVPACGHCPACHLVDTGYHPDLKVLVPEAMQASLGWDFGADEADADKGEAKKRKPSQEIKVDAIRQAVTFCQSTVSRDRAKVVLIHPADRMNTVSANTLLKTLEEPPGRVRFLLSCGSIDDILPTVRSRCQAWHLPLPEGGAVLDWLCTAHPGLSASDARVLLAAAGGSPQGAAELLRLGWTAAAWQRLPKDVAGGVAGAWAGWPLPLLVDALQKLCHDLARANAGGTARFFPAEAVPADTSLPRLTAWAAELRQARRHADHPWNAGLKVESLLFQARRAVQPAPPVLGGKRA</sequence>
<dbReference type="Pfam" id="PF13177">
    <property type="entry name" value="DNA_pol3_delta2"/>
    <property type="match status" value="1"/>
</dbReference>
<dbReference type="SUPFAM" id="SSF52540">
    <property type="entry name" value="P-loop containing nucleoside triphosphate hydrolases"/>
    <property type="match status" value="1"/>
</dbReference>
<keyword evidence="2" id="KW-1185">Reference proteome</keyword>
<dbReference type="PANTHER" id="PTHR11669:SF8">
    <property type="entry name" value="DNA POLYMERASE III SUBUNIT DELTA"/>
    <property type="match status" value="1"/>
</dbReference>
<comment type="caution">
    <text evidence="1">The sequence shown here is derived from an EMBL/GenBank/DDBJ whole genome shotgun (WGS) entry which is preliminary data.</text>
</comment>
<dbReference type="Proteomes" id="UP000269265">
    <property type="component" value="Unassembled WGS sequence"/>
</dbReference>
<dbReference type="PANTHER" id="PTHR11669">
    <property type="entry name" value="REPLICATION FACTOR C / DNA POLYMERASE III GAMMA-TAU SUBUNIT"/>
    <property type="match status" value="1"/>
</dbReference>
<dbReference type="AlphaFoldDB" id="A0A3R8S3Y3"/>
<protein>
    <submittedName>
        <fullName evidence="1">DNA polymerase III subunit delta</fullName>
    </submittedName>
</protein>
<dbReference type="GO" id="GO:0009360">
    <property type="term" value="C:DNA polymerase III complex"/>
    <property type="evidence" value="ECO:0007669"/>
    <property type="project" value="TreeGrafter"/>
</dbReference>
<dbReference type="EMBL" id="RSED01000003">
    <property type="protein sequence ID" value="RRS05527.1"/>
    <property type="molecule type" value="Genomic_DNA"/>
</dbReference>
<dbReference type="InterPro" id="IPR027417">
    <property type="entry name" value="P-loop_NTPase"/>
</dbReference>
<evidence type="ECO:0000313" key="2">
    <source>
        <dbReference type="Proteomes" id="UP000269265"/>
    </source>
</evidence>
<gene>
    <name evidence="1" type="ORF">EIP75_04790</name>
</gene>
<organism evidence="1 2">
    <name type="scientific">Aquabacterium soli</name>
    <dbReference type="NCBI Taxonomy" id="2493092"/>
    <lineage>
        <taxon>Bacteria</taxon>
        <taxon>Pseudomonadati</taxon>
        <taxon>Pseudomonadota</taxon>
        <taxon>Betaproteobacteria</taxon>
        <taxon>Burkholderiales</taxon>
        <taxon>Aquabacterium</taxon>
    </lineage>
</organism>
<dbReference type="GO" id="GO:0006261">
    <property type="term" value="P:DNA-templated DNA replication"/>
    <property type="evidence" value="ECO:0007669"/>
    <property type="project" value="TreeGrafter"/>
</dbReference>
<evidence type="ECO:0000313" key="1">
    <source>
        <dbReference type="EMBL" id="RRS05527.1"/>
    </source>
</evidence>